<proteinExistence type="predicted"/>
<keyword evidence="2" id="KW-1185">Reference proteome</keyword>
<dbReference type="RefSeq" id="WP_108922383.1">
    <property type="nucleotide sequence ID" value="NZ_CP029206.1"/>
</dbReference>
<protein>
    <submittedName>
        <fullName evidence="1">Uncharacterized protein</fullName>
    </submittedName>
</protein>
<accession>A0A2U8FHH6</accession>
<sequence length="194" mass="22300">MELTLLDSSYINRIEPNTEFFIEEKNSQGNGQGKSIFRCHNEILLIKTRDNVTKVWCLANKKCAEAAFIIFESNSTLTLNIVEMKSKLTKSEFEKVISQFEGMYLSSIAVMAILKLGYPHQVKTFIAYKEESLSQPYNEDRPYSLNKTLIGRKDDILDMWKNEKIKLPHNVSASLVKGKRTENNGSHDYDFGFI</sequence>
<gene>
    <name evidence="1" type="ORF">DDU33_00260</name>
</gene>
<name>A0A2U8FHH6_9PAST</name>
<dbReference type="Proteomes" id="UP000244920">
    <property type="component" value="Chromosome"/>
</dbReference>
<dbReference type="KEGG" id="apor:DDU33_00260"/>
<reference evidence="2" key="1">
    <citation type="submission" date="2018-05" db="EMBL/GenBank/DDBJ databases">
        <title>Complete genome sequence of Actinobacillus porcitonsillarum reference strain 9953L55 (CCUG 46996).</title>
        <authorList>
            <person name="Dona V."/>
            <person name="Perreten V."/>
        </authorList>
    </citation>
    <scope>NUCLEOTIDE SEQUENCE [LARGE SCALE GENOMIC DNA]</scope>
    <source>
        <strain evidence="2">9953L55</strain>
    </source>
</reference>
<dbReference type="AlphaFoldDB" id="A0A2U8FHH6"/>
<organism evidence="1 2">
    <name type="scientific">Actinobacillus porcitonsillarum</name>
    <dbReference type="NCBI Taxonomy" id="189834"/>
    <lineage>
        <taxon>Bacteria</taxon>
        <taxon>Pseudomonadati</taxon>
        <taxon>Pseudomonadota</taxon>
        <taxon>Gammaproteobacteria</taxon>
        <taxon>Pasteurellales</taxon>
        <taxon>Pasteurellaceae</taxon>
        <taxon>Actinobacillus</taxon>
    </lineage>
</organism>
<evidence type="ECO:0000313" key="2">
    <source>
        <dbReference type="Proteomes" id="UP000244920"/>
    </source>
</evidence>
<dbReference type="EMBL" id="CP029206">
    <property type="protein sequence ID" value="AWI50026.1"/>
    <property type="molecule type" value="Genomic_DNA"/>
</dbReference>
<evidence type="ECO:0000313" key="1">
    <source>
        <dbReference type="EMBL" id="AWI50026.1"/>
    </source>
</evidence>